<feature type="domain" description="Branched-chain amino acid ATP-binding cassette transporter C-terminal" evidence="5">
    <location>
        <begin position="51"/>
        <end position="74"/>
    </location>
</feature>
<dbReference type="InterPro" id="IPR027417">
    <property type="entry name" value="P-loop_NTPase"/>
</dbReference>
<keyword evidence="7" id="KW-1185">Reference proteome</keyword>
<protein>
    <recommendedName>
        <fullName evidence="5">Branched-chain amino acid ATP-binding cassette transporter C-terminal domain-containing protein</fullName>
    </recommendedName>
</protein>
<keyword evidence="2" id="KW-0547">Nucleotide-binding</keyword>
<dbReference type="InterPro" id="IPR032823">
    <property type="entry name" value="BCA_ABC_TP_C"/>
</dbReference>
<evidence type="ECO:0000256" key="2">
    <source>
        <dbReference type="ARBA" id="ARBA00022741"/>
    </source>
</evidence>
<dbReference type="PANTHER" id="PTHR45772">
    <property type="entry name" value="CONSERVED COMPONENT OF ABC TRANSPORTER FOR NATURAL AMINO ACIDS-RELATED"/>
    <property type="match status" value="1"/>
</dbReference>
<feature type="compositionally biased region" description="Basic and acidic residues" evidence="4">
    <location>
        <begin position="1"/>
        <end position="15"/>
    </location>
</feature>
<reference evidence="7" key="1">
    <citation type="journal article" date="2019" name="Int. J. Syst. Evol. Microbiol.">
        <title>The Global Catalogue of Microorganisms (GCM) 10K type strain sequencing project: providing services to taxonomists for standard genome sequencing and annotation.</title>
        <authorList>
            <consortium name="The Broad Institute Genomics Platform"/>
            <consortium name="The Broad Institute Genome Sequencing Center for Infectious Disease"/>
            <person name="Wu L."/>
            <person name="Ma J."/>
        </authorList>
    </citation>
    <scope>NUCLEOTIDE SEQUENCE [LARGE SCALE GENOMIC DNA]</scope>
    <source>
        <strain evidence="7">JCM 11496</strain>
    </source>
</reference>
<evidence type="ECO:0000256" key="4">
    <source>
        <dbReference type="SAM" id="MobiDB-lite"/>
    </source>
</evidence>
<proteinExistence type="predicted"/>
<evidence type="ECO:0000313" key="6">
    <source>
        <dbReference type="EMBL" id="MFD1847266.1"/>
    </source>
</evidence>
<comment type="caution">
    <text evidence="6">The sequence shown here is derived from an EMBL/GenBank/DDBJ whole genome shotgun (WGS) entry which is preliminary data.</text>
</comment>
<gene>
    <name evidence="6" type="ORF">ACFSFX_11730</name>
</gene>
<sequence>GFRHDEHPSTREVNPHRSGVNQTFSSPIIVEHNMELVMSLCDHVIVFDQGRPIASGVPSMIQKDPKVLEAYLGV</sequence>
<dbReference type="Gene3D" id="3.40.50.300">
    <property type="entry name" value="P-loop containing nucleotide triphosphate hydrolases"/>
    <property type="match status" value="1"/>
</dbReference>
<dbReference type="InterPro" id="IPR051120">
    <property type="entry name" value="ABC_AA/LPS_Transport"/>
</dbReference>
<evidence type="ECO:0000256" key="1">
    <source>
        <dbReference type="ARBA" id="ARBA00022448"/>
    </source>
</evidence>
<dbReference type="SUPFAM" id="SSF52540">
    <property type="entry name" value="P-loop containing nucleoside triphosphate hydrolases"/>
    <property type="match status" value="1"/>
</dbReference>
<evidence type="ECO:0000313" key="7">
    <source>
        <dbReference type="Proteomes" id="UP001597307"/>
    </source>
</evidence>
<dbReference type="Pfam" id="PF12399">
    <property type="entry name" value="BCA_ABC_TP_C"/>
    <property type="match status" value="1"/>
</dbReference>
<keyword evidence="1" id="KW-0813">Transport</keyword>
<feature type="non-terminal residue" evidence="6">
    <location>
        <position position="1"/>
    </location>
</feature>
<keyword evidence="3" id="KW-0067">ATP-binding</keyword>
<name>A0ABW4Q952_9MICC</name>
<dbReference type="Proteomes" id="UP001597307">
    <property type="component" value="Unassembled WGS sequence"/>
</dbReference>
<dbReference type="EMBL" id="JBHUGA010000040">
    <property type="protein sequence ID" value="MFD1847266.1"/>
    <property type="molecule type" value="Genomic_DNA"/>
</dbReference>
<evidence type="ECO:0000256" key="3">
    <source>
        <dbReference type="ARBA" id="ARBA00022840"/>
    </source>
</evidence>
<dbReference type="PANTHER" id="PTHR45772:SF9">
    <property type="entry name" value="CONSERVED COMPONENT OF ABC TRANSPORTER FOR NATURAL AMINO ACIDS"/>
    <property type="match status" value="1"/>
</dbReference>
<evidence type="ECO:0000259" key="5">
    <source>
        <dbReference type="Pfam" id="PF12399"/>
    </source>
</evidence>
<organism evidence="6 7">
    <name type="scientific">Arthrobacter flavus</name>
    <dbReference type="NCBI Taxonomy" id="95172"/>
    <lineage>
        <taxon>Bacteria</taxon>
        <taxon>Bacillati</taxon>
        <taxon>Actinomycetota</taxon>
        <taxon>Actinomycetes</taxon>
        <taxon>Micrococcales</taxon>
        <taxon>Micrococcaceae</taxon>
        <taxon>Arthrobacter</taxon>
    </lineage>
</organism>
<accession>A0ABW4Q952</accession>
<feature type="region of interest" description="Disordered" evidence="4">
    <location>
        <begin position="1"/>
        <end position="22"/>
    </location>
</feature>